<dbReference type="Proteomes" id="UP001163726">
    <property type="component" value="Plasmid pCadTS8_2"/>
</dbReference>
<dbReference type="EMBL" id="CP109967">
    <property type="protein sequence ID" value="WAJ72132.1"/>
    <property type="molecule type" value="Genomic_DNA"/>
</dbReference>
<dbReference type="Pfam" id="PF14246">
    <property type="entry name" value="TetR_C_7"/>
    <property type="match status" value="1"/>
</dbReference>
<sequence>MARSAVKQQAILAAAITEFKSNGFENTSMDQIALAASVSKRTVYNHFPSKELLFDAMLEKMISLFNSAVFVEYQDDKPISDQLTDIARQEIALLSDNAFIDLVRVLIAESIHSPERINKALAEVQNRDGDLVSWLNKANAAGKLAVDNAAFASAQFFALIKAFCFWPQVVQGQPFPDPIERRKIIDSAVSMFINQYSR</sequence>
<accession>A0ABY7ATN0</accession>
<dbReference type="SUPFAM" id="SSF46689">
    <property type="entry name" value="Homeodomain-like"/>
    <property type="match status" value="1"/>
</dbReference>
<keyword evidence="1 2" id="KW-0238">DNA-binding</keyword>
<dbReference type="SUPFAM" id="SSF48498">
    <property type="entry name" value="Tetracyclin repressor-like, C-terminal domain"/>
    <property type="match status" value="1"/>
</dbReference>
<dbReference type="PROSITE" id="PS50977">
    <property type="entry name" value="HTH_TETR_2"/>
    <property type="match status" value="1"/>
</dbReference>
<dbReference type="InterPro" id="IPR023772">
    <property type="entry name" value="DNA-bd_HTH_TetR-type_CS"/>
</dbReference>
<dbReference type="InterPro" id="IPR001647">
    <property type="entry name" value="HTH_TetR"/>
</dbReference>
<evidence type="ECO:0000256" key="2">
    <source>
        <dbReference type="PROSITE-ProRule" id="PRU00335"/>
    </source>
</evidence>
<organism evidence="4 5">
    <name type="scientific">Catenovulum adriaticum</name>
    <dbReference type="NCBI Taxonomy" id="2984846"/>
    <lineage>
        <taxon>Bacteria</taxon>
        <taxon>Pseudomonadati</taxon>
        <taxon>Pseudomonadota</taxon>
        <taxon>Gammaproteobacteria</taxon>
        <taxon>Alteromonadales</taxon>
        <taxon>Alteromonadaceae</taxon>
        <taxon>Catenovulum</taxon>
    </lineage>
</organism>
<dbReference type="InterPro" id="IPR036271">
    <property type="entry name" value="Tet_transcr_reg_TetR-rel_C_sf"/>
</dbReference>
<dbReference type="Gene3D" id="1.10.357.10">
    <property type="entry name" value="Tetracycline Repressor, domain 2"/>
    <property type="match status" value="1"/>
</dbReference>
<dbReference type="InterPro" id="IPR039536">
    <property type="entry name" value="TetR_C_Proteobacteria"/>
</dbReference>
<keyword evidence="5" id="KW-1185">Reference proteome</keyword>
<gene>
    <name evidence="4" type="ORF">OLW01_17785</name>
</gene>
<dbReference type="PRINTS" id="PR00455">
    <property type="entry name" value="HTHTETR"/>
</dbReference>
<feature type="DNA-binding region" description="H-T-H motif" evidence="2">
    <location>
        <begin position="28"/>
        <end position="47"/>
    </location>
</feature>
<dbReference type="PROSITE" id="PS01081">
    <property type="entry name" value="HTH_TETR_1"/>
    <property type="match status" value="1"/>
</dbReference>
<evidence type="ECO:0000259" key="3">
    <source>
        <dbReference type="PROSITE" id="PS50977"/>
    </source>
</evidence>
<name>A0ABY7ATN0_9ALTE</name>
<keyword evidence="4" id="KW-0614">Plasmid</keyword>
<dbReference type="PANTHER" id="PTHR30055:SF224">
    <property type="entry name" value="TRANSCRIPTIONAL REGULATOR TETR FAMILY"/>
    <property type="match status" value="1"/>
</dbReference>
<dbReference type="Gene3D" id="1.10.10.60">
    <property type="entry name" value="Homeodomain-like"/>
    <property type="match status" value="1"/>
</dbReference>
<evidence type="ECO:0000313" key="4">
    <source>
        <dbReference type="EMBL" id="WAJ72132.1"/>
    </source>
</evidence>
<reference evidence="4" key="1">
    <citation type="submission" date="2022-10" db="EMBL/GenBank/DDBJ databases">
        <title>Catenovulum adriacola sp. nov. isolated in the Harbour of Susak.</title>
        <authorList>
            <person name="Schoch T."/>
            <person name="Reich S.J."/>
            <person name="Stoeferle S."/>
            <person name="Flaiz M."/>
            <person name="Kazda M."/>
            <person name="Riedel C.U."/>
            <person name="Duerre P."/>
        </authorList>
    </citation>
    <scope>NUCLEOTIDE SEQUENCE</scope>
    <source>
        <strain evidence="4">TS8</strain>
        <plasmid evidence="4">pCadTS8_2</plasmid>
    </source>
</reference>
<dbReference type="InterPro" id="IPR050109">
    <property type="entry name" value="HTH-type_TetR-like_transc_reg"/>
</dbReference>
<protein>
    <submittedName>
        <fullName evidence="4">TetR/AcrR family transcriptional regulator</fullName>
    </submittedName>
</protein>
<dbReference type="InterPro" id="IPR009057">
    <property type="entry name" value="Homeodomain-like_sf"/>
</dbReference>
<dbReference type="Pfam" id="PF00440">
    <property type="entry name" value="TetR_N"/>
    <property type="match status" value="1"/>
</dbReference>
<geneLocation type="plasmid" evidence="4 5">
    <name>pCadTS8_2</name>
</geneLocation>
<proteinExistence type="predicted"/>
<dbReference type="RefSeq" id="WP_268076848.1">
    <property type="nucleotide sequence ID" value="NZ_CP109967.1"/>
</dbReference>
<feature type="domain" description="HTH tetR-type" evidence="3">
    <location>
        <begin position="5"/>
        <end position="65"/>
    </location>
</feature>
<dbReference type="PANTHER" id="PTHR30055">
    <property type="entry name" value="HTH-TYPE TRANSCRIPTIONAL REGULATOR RUTR"/>
    <property type="match status" value="1"/>
</dbReference>
<evidence type="ECO:0000313" key="5">
    <source>
        <dbReference type="Proteomes" id="UP001163726"/>
    </source>
</evidence>
<evidence type="ECO:0000256" key="1">
    <source>
        <dbReference type="ARBA" id="ARBA00023125"/>
    </source>
</evidence>